<comment type="cofactor">
    <cofactor evidence="1">
        <name>Fe(2+)</name>
        <dbReference type="ChEBI" id="CHEBI:29033"/>
    </cofactor>
</comment>
<evidence type="ECO:0000259" key="5">
    <source>
        <dbReference type="Pfam" id="PF02668"/>
    </source>
</evidence>
<dbReference type="Pfam" id="PF02668">
    <property type="entry name" value="TauD"/>
    <property type="match status" value="1"/>
</dbReference>
<protein>
    <submittedName>
        <fullName evidence="6">Taurine dioxygenase, alpha-ketoglutarate-dependent</fullName>
    </submittedName>
</protein>
<dbReference type="AlphaFoldDB" id="A0A1H3JW18"/>
<dbReference type="PANTHER" id="PTHR10696">
    <property type="entry name" value="GAMMA-BUTYROBETAINE HYDROXYLASE-RELATED"/>
    <property type="match status" value="1"/>
</dbReference>
<keyword evidence="4" id="KW-0045">Antibiotic biosynthesis</keyword>
<dbReference type="GO" id="GO:0017000">
    <property type="term" value="P:antibiotic biosynthetic process"/>
    <property type="evidence" value="ECO:0007669"/>
    <property type="project" value="UniProtKB-KW"/>
</dbReference>
<dbReference type="OrthoDB" id="9769888at2"/>
<proteinExistence type="predicted"/>
<dbReference type="STRING" id="405436.SAMN05444365_102258"/>
<evidence type="ECO:0000256" key="1">
    <source>
        <dbReference type="ARBA" id="ARBA00001954"/>
    </source>
</evidence>
<feature type="domain" description="TauD/TfdA-like" evidence="5">
    <location>
        <begin position="44"/>
        <end position="329"/>
    </location>
</feature>
<dbReference type="RefSeq" id="WP_091553273.1">
    <property type="nucleotide sequence ID" value="NZ_FNPH01000002.1"/>
</dbReference>
<dbReference type="InterPro" id="IPR003819">
    <property type="entry name" value="TauD/TfdA-like"/>
</dbReference>
<evidence type="ECO:0000313" key="6">
    <source>
        <dbReference type="EMBL" id="SDY43705.1"/>
    </source>
</evidence>
<keyword evidence="6" id="KW-0223">Dioxygenase</keyword>
<keyword evidence="3" id="KW-0408">Iron</keyword>
<evidence type="ECO:0000256" key="3">
    <source>
        <dbReference type="ARBA" id="ARBA00023004"/>
    </source>
</evidence>
<sequence>MADTASDLKPVARRDRQRAAVTVSEQWLDGSLPALVSCRNPLLSLAEWLAANRAMTDELVRSSGAVLFRGFAVPDAAAFHEAIGAFSGEVLSYGERSSPRTEVIGDQVYTSTEHPAAESILPHNEQSYTLNWPMRISFFCDIPPTTGGRTPLVDSRKVLARLRPETVGRFAATGVRYTRNYVDGISLSWSEAFQTDDRRVVEEHCVREGITYEWTTDGGLRTAQVRPAVHRHPITGERTWFNHAHFFNIFSMPSGVGQDLWDSLGEDGIPYHTSYGDGSPIDRTTLAELHEAYLAETRSFDWQAGDVLVVENMLTAHARDPFTGPRRILAAMSDSYRFVAGNA</sequence>
<keyword evidence="2" id="KW-0560">Oxidoreductase</keyword>
<dbReference type="EMBL" id="FNPH01000002">
    <property type="protein sequence ID" value="SDY43705.1"/>
    <property type="molecule type" value="Genomic_DNA"/>
</dbReference>
<organism evidence="6 7">
    <name type="scientific">Micromonospora pattaloongensis</name>
    <dbReference type="NCBI Taxonomy" id="405436"/>
    <lineage>
        <taxon>Bacteria</taxon>
        <taxon>Bacillati</taxon>
        <taxon>Actinomycetota</taxon>
        <taxon>Actinomycetes</taxon>
        <taxon>Micromonosporales</taxon>
        <taxon>Micromonosporaceae</taxon>
        <taxon>Micromonospora</taxon>
    </lineage>
</organism>
<gene>
    <name evidence="6" type="ORF">SAMN05444365_102258</name>
</gene>
<evidence type="ECO:0000256" key="2">
    <source>
        <dbReference type="ARBA" id="ARBA00023002"/>
    </source>
</evidence>
<keyword evidence="7" id="KW-1185">Reference proteome</keyword>
<dbReference type="InterPro" id="IPR042098">
    <property type="entry name" value="TauD-like_sf"/>
</dbReference>
<dbReference type="InterPro" id="IPR050411">
    <property type="entry name" value="AlphaKG_dependent_hydroxylases"/>
</dbReference>
<evidence type="ECO:0000313" key="7">
    <source>
        <dbReference type="Proteomes" id="UP000242415"/>
    </source>
</evidence>
<dbReference type="Proteomes" id="UP000242415">
    <property type="component" value="Unassembled WGS sequence"/>
</dbReference>
<dbReference type="GO" id="GO:0051213">
    <property type="term" value="F:dioxygenase activity"/>
    <property type="evidence" value="ECO:0007669"/>
    <property type="project" value="UniProtKB-KW"/>
</dbReference>
<dbReference type="PANTHER" id="PTHR10696:SF56">
    <property type="entry name" value="TAUD_TFDA-LIKE DOMAIN-CONTAINING PROTEIN"/>
    <property type="match status" value="1"/>
</dbReference>
<evidence type="ECO:0000256" key="4">
    <source>
        <dbReference type="ARBA" id="ARBA00023194"/>
    </source>
</evidence>
<dbReference type="SUPFAM" id="SSF51197">
    <property type="entry name" value="Clavaminate synthase-like"/>
    <property type="match status" value="1"/>
</dbReference>
<name>A0A1H3JW18_9ACTN</name>
<reference evidence="7" key="1">
    <citation type="submission" date="2016-10" db="EMBL/GenBank/DDBJ databases">
        <authorList>
            <person name="Varghese N."/>
            <person name="Submissions S."/>
        </authorList>
    </citation>
    <scope>NUCLEOTIDE SEQUENCE [LARGE SCALE GENOMIC DNA]</scope>
    <source>
        <strain evidence="7">DSM 45245</strain>
    </source>
</reference>
<accession>A0A1H3JW18</accession>
<dbReference type="Gene3D" id="3.60.130.10">
    <property type="entry name" value="Clavaminate synthase-like"/>
    <property type="match status" value="1"/>
</dbReference>